<dbReference type="InterPro" id="IPR046470">
    <property type="entry name" value="SAM_HAT_C"/>
</dbReference>
<proteinExistence type="inferred from homology"/>
<dbReference type="Pfam" id="PF01887">
    <property type="entry name" value="SAM_HAT_N"/>
    <property type="match status" value="1"/>
</dbReference>
<dbReference type="Pfam" id="PF20257">
    <property type="entry name" value="SAM_HAT_C"/>
    <property type="match status" value="1"/>
</dbReference>
<protein>
    <submittedName>
        <fullName evidence="5">SAM-dependent chlorinase/fluorinase</fullName>
    </submittedName>
</protein>
<sequence>MTPSTTSDRRAPDQSPFISLTTDFGSFYSGICVGVLARLAPAARVLVVTADLPRFAVTAGAVQLRAALPYLPVGIHLGIVDPGVGTDRLPIAIRCARGDVLIGPDNGLLVPAAQVLGGVYEARALAAPDLRLPNPAPTFHGRDIFAPAAAYLADGVPLSRFGPSITPVELDRPRVEHDTSKPGAVRAVVLFVDAFGNLVLGAEPADLAAAPGSRLLVQGHAATRTDTFAAVAPGGYAVLVDSSGWLAVAVNRGDAARELGLGPGDPVLIEVGSPA</sequence>
<keyword evidence="6" id="KW-1185">Reference proteome</keyword>
<accession>A0ABX8S3G8</accession>
<name>A0ABX8S3G8_9ACTN</name>
<dbReference type="PANTHER" id="PTHR35092:SF1">
    <property type="entry name" value="CHLORINASE MJ1651"/>
    <property type="match status" value="1"/>
</dbReference>
<feature type="domain" description="S-adenosyl-l-methionine hydroxide adenosyltransferase C-terminal" evidence="4">
    <location>
        <begin position="189"/>
        <end position="267"/>
    </location>
</feature>
<dbReference type="SUPFAM" id="SSF102522">
    <property type="entry name" value="Bacterial fluorinating enzyme, N-terminal domain"/>
    <property type="match status" value="1"/>
</dbReference>
<dbReference type="Gene3D" id="2.40.30.90">
    <property type="entry name" value="Bacterial fluorinating enzyme like"/>
    <property type="match status" value="1"/>
</dbReference>
<dbReference type="Proteomes" id="UP000887023">
    <property type="component" value="Chromosome"/>
</dbReference>
<organism evidence="5 6">
    <name type="scientific">Skermania pinensis</name>
    <dbReference type="NCBI Taxonomy" id="39122"/>
    <lineage>
        <taxon>Bacteria</taxon>
        <taxon>Bacillati</taxon>
        <taxon>Actinomycetota</taxon>
        <taxon>Actinomycetes</taxon>
        <taxon>Mycobacteriales</taxon>
        <taxon>Gordoniaceae</taxon>
        <taxon>Skermania</taxon>
    </lineage>
</organism>
<evidence type="ECO:0000256" key="1">
    <source>
        <dbReference type="ARBA" id="ARBA00022691"/>
    </source>
</evidence>
<dbReference type="PANTHER" id="PTHR35092">
    <property type="entry name" value="CHLORINASE MJ1651"/>
    <property type="match status" value="1"/>
</dbReference>
<gene>
    <name evidence="5" type="ORF">KV203_10045</name>
</gene>
<dbReference type="EMBL" id="CP079105">
    <property type="protein sequence ID" value="QXQ12344.1"/>
    <property type="molecule type" value="Genomic_DNA"/>
</dbReference>
<feature type="domain" description="S-adenosyl-l-methionine hydroxide adenosyltransferase N-terminal" evidence="3">
    <location>
        <begin position="18"/>
        <end position="162"/>
    </location>
</feature>
<evidence type="ECO:0000259" key="4">
    <source>
        <dbReference type="Pfam" id="PF20257"/>
    </source>
</evidence>
<reference evidence="5" key="1">
    <citation type="submission" date="2021-07" db="EMBL/GenBank/DDBJ databases">
        <title>Candidatus Kaistella beijingensis sp. nov. isolated from a municipal wastewater treatment plant is involved in sludge foaming.</title>
        <authorList>
            <person name="Song Y."/>
            <person name="Liu S.-J."/>
        </authorList>
    </citation>
    <scope>NUCLEOTIDE SEQUENCE</scope>
    <source>
        <strain evidence="5">DSM 43998</strain>
    </source>
</reference>
<evidence type="ECO:0000259" key="3">
    <source>
        <dbReference type="Pfam" id="PF01887"/>
    </source>
</evidence>
<dbReference type="InterPro" id="IPR023227">
    <property type="entry name" value="SAM_OH_AdoTrfase_C_sf"/>
</dbReference>
<dbReference type="PIRSF" id="PIRSF006779">
    <property type="entry name" value="UCP006779"/>
    <property type="match status" value="1"/>
</dbReference>
<dbReference type="InterPro" id="IPR023228">
    <property type="entry name" value="SAM_OH_AdoTrfase_N_sf"/>
</dbReference>
<dbReference type="InterPro" id="IPR046469">
    <property type="entry name" value="SAM_HAT_N"/>
</dbReference>
<dbReference type="InterPro" id="IPR002747">
    <property type="entry name" value="SAM_OH_AdoTrfase"/>
</dbReference>
<evidence type="ECO:0000313" key="6">
    <source>
        <dbReference type="Proteomes" id="UP000887023"/>
    </source>
</evidence>
<comment type="similarity">
    <text evidence="2">Belongs to the SAM hydrolase / SAM-dependent halogenase family.</text>
</comment>
<evidence type="ECO:0000256" key="2">
    <source>
        <dbReference type="ARBA" id="ARBA00024035"/>
    </source>
</evidence>
<evidence type="ECO:0000313" key="5">
    <source>
        <dbReference type="EMBL" id="QXQ12344.1"/>
    </source>
</evidence>
<keyword evidence="1" id="KW-0949">S-adenosyl-L-methionine</keyword>
<dbReference type="SUPFAM" id="SSF101852">
    <property type="entry name" value="Bacterial fluorinating enzyme, C-terminal domain"/>
    <property type="match status" value="1"/>
</dbReference>
<dbReference type="RefSeq" id="WP_066469868.1">
    <property type="nucleotide sequence ID" value="NZ_CBCRUZ010000001.1"/>
</dbReference>
<dbReference type="Gene3D" id="3.40.50.10790">
    <property type="entry name" value="S-adenosyl-l-methionine hydroxide adenosyltransferase, N-terminal"/>
    <property type="match status" value="1"/>
</dbReference>